<gene>
    <name evidence="2" type="ORF">EDM56_02505</name>
</gene>
<dbReference type="AlphaFoldDB" id="A0A3M8DTZ3"/>
<dbReference type="InterPro" id="IPR032466">
    <property type="entry name" value="Metal_Hydrolase"/>
</dbReference>
<dbReference type="Gene3D" id="3.20.20.140">
    <property type="entry name" value="Metal-dependent hydrolases"/>
    <property type="match status" value="1"/>
</dbReference>
<keyword evidence="3" id="KW-1185">Reference proteome</keyword>
<dbReference type="RefSeq" id="WP_122916311.1">
    <property type="nucleotide sequence ID" value="NZ_RHHQ01000004.1"/>
</dbReference>
<dbReference type="InterPro" id="IPR033932">
    <property type="entry name" value="YtcJ-like"/>
</dbReference>
<name>A0A3M8DTZ3_9BACL</name>
<dbReference type="SUPFAM" id="SSF51338">
    <property type="entry name" value="Composite domain of metallo-dependent hydrolases"/>
    <property type="match status" value="1"/>
</dbReference>
<protein>
    <submittedName>
        <fullName evidence="2">Amidohydrolase</fullName>
    </submittedName>
</protein>
<dbReference type="Gene3D" id="3.10.310.70">
    <property type="match status" value="1"/>
</dbReference>
<evidence type="ECO:0000313" key="2">
    <source>
        <dbReference type="EMBL" id="RNB91648.1"/>
    </source>
</evidence>
<dbReference type="EMBL" id="RHHQ01000004">
    <property type="protein sequence ID" value="RNB91648.1"/>
    <property type="molecule type" value="Genomic_DNA"/>
</dbReference>
<dbReference type="Pfam" id="PF07969">
    <property type="entry name" value="Amidohydro_3"/>
    <property type="match status" value="1"/>
</dbReference>
<dbReference type="InterPro" id="IPR013108">
    <property type="entry name" value="Amidohydro_3"/>
</dbReference>
<reference evidence="2 3" key="1">
    <citation type="submission" date="2018-10" db="EMBL/GenBank/DDBJ databases">
        <title>Phylogenomics of Brevibacillus.</title>
        <authorList>
            <person name="Dunlap C."/>
        </authorList>
    </citation>
    <scope>NUCLEOTIDE SEQUENCE [LARGE SCALE GENOMIC DNA]</scope>
    <source>
        <strain evidence="2 3">JCM 15716</strain>
    </source>
</reference>
<dbReference type="InterPro" id="IPR011059">
    <property type="entry name" value="Metal-dep_hydrolase_composite"/>
</dbReference>
<dbReference type="PANTHER" id="PTHR22642:SF2">
    <property type="entry name" value="PROTEIN LONG AFTER FAR-RED 3"/>
    <property type="match status" value="1"/>
</dbReference>
<proteinExistence type="predicted"/>
<organism evidence="2 3">
    <name type="scientific">Brevibacillus fluminis</name>
    <dbReference type="NCBI Taxonomy" id="511487"/>
    <lineage>
        <taxon>Bacteria</taxon>
        <taxon>Bacillati</taxon>
        <taxon>Bacillota</taxon>
        <taxon>Bacilli</taxon>
        <taxon>Bacillales</taxon>
        <taxon>Paenibacillaceae</taxon>
        <taxon>Brevibacillus</taxon>
    </lineage>
</organism>
<dbReference type="OrthoDB" id="9767366at2"/>
<dbReference type="Gene3D" id="2.30.40.10">
    <property type="entry name" value="Urease, subunit C, domain 1"/>
    <property type="match status" value="1"/>
</dbReference>
<feature type="domain" description="Amidohydrolase 3" evidence="1">
    <location>
        <begin position="55"/>
        <end position="532"/>
    </location>
</feature>
<dbReference type="Proteomes" id="UP000271031">
    <property type="component" value="Unassembled WGS sequence"/>
</dbReference>
<accession>A0A3M8DTZ3</accession>
<comment type="caution">
    <text evidence="2">The sequence shown here is derived from an EMBL/GenBank/DDBJ whole genome shotgun (WGS) entry which is preliminary data.</text>
</comment>
<dbReference type="GO" id="GO:0016810">
    <property type="term" value="F:hydrolase activity, acting on carbon-nitrogen (but not peptide) bonds"/>
    <property type="evidence" value="ECO:0007669"/>
    <property type="project" value="InterPro"/>
</dbReference>
<evidence type="ECO:0000259" key="1">
    <source>
        <dbReference type="Pfam" id="PF07969"/>
    </source>
</evidence>
<evidence type="ECO:0000313" key="3">
    <source>
        <dbReference type="Proteomes" id="UP000271031"/>
    </source>
</evidence>
<keyword evidence="2" id="KW-0378">Hydrolase</keyword>
<sequence>MSFPRKADVVLSSNAVFTGLNKEPAALFIAISDNKIAAVGSREHLEEWIDENTAVYDFEDQLIMPGFHDFHIHVMWGSLSLDSAQLHGARSEAEAVEIVREYASSRPDEQWIIGYGWNAGLWETQKLPHRTSLDRILPDRPAILFHSEGHYVWVNSKALEVMNVTRDTVAPPFGIISKDEDGELDGILYETAIELVSDGAYNLSKEKKERSFKNFLSHAASLGVTSINDMYSIKKLESFELFQEFAEIGKLTMRMHLLPALDGNIERVKKLREQYQSDMVRVVALKQFIDGVVSGYTAFMLEPYSDRPDTCGETTFPPEVINEWVQEADREGFSIRFHCIGDGAIRLALDAFERAQASNGKRDARHSIEHVEIIHPDDIHRFEKLGVIASMQPEHLHATPRPAYESNIGPERSRNAWAVKRLKEAGATIAFGSDFPIVGLNPMPGIYQAVSRIDHTDRAVWNPEERLTLAEALQLYTATPAYGVFREHELGTLEAGKLADIVVLDRNLFAVPTEEILESKVVLTIVDGKVVYRDSQD</sequence>
<dbReference type="CDD" id="cd01300">
    <property type="entry name" value="YtcJ_like"/>
    <property type="match status" value="1"/>
</dbReference>
<dbReference type="PANTHER" id="PTHR22642">
    <property type="entry name" value="IMIDAZOLONEPROPIONASE"/>
    <property type="match status" value="1"/>
</dbReference>
<dbReference type="SUPFAM" id="SSF51556">
    <property type="entry name" value="Metallo-dependent hydrolases"/>
    <property type="match status" value="1"/>
</dbReference>